<reference evidence="2 3" key="1">
    <citation type="journal article" date="2016" name="Mol. Biol. Evol.">
        <title>Comparative Genomics of Early-Diverging Mushroom-Forming Fungi Provides Insights into the Origins of Lignocellulose Decay Capabilities.</title>
        <authorList>
            <person name="Nagy L.G."/>
            <person name="Riley R."/>
            <person name="Tritt A."/>
            <person name="Adam C."/>
            <person name="Daum C."/>
            <person name="Floudas D."/>
            <person name="Sun H."/>
            <person name="Yadav J.S."/>
            <person name="Pangilinan J."/>
            <person name="Larsson K.H."/>
            <person name="Matsuura K."/>
            <person name="Barry K."/>
            <person name="Labutti K."/>
            <person name="Kuo R."/>
            <person name="Ohm R.A."/>
            <person name="Bhattacharya S.S."/>
            <person name="Shirouzu T."/>
            <person name="Yoshinaga Y."/>
            <person name="Martin F.M."/>
            <person name="Grigoriev I.V."/>
            <person name="Hibbett D.S."/>
        </authorList>
    </citation>
    <scope>NUCLEOTIDE SEQUENCE [LARGE SCALE GENOMIC DNA]</scope>
    <source>
        <strain evidence="2 3">HHB12029</strain>
    </source>
</reference>
<keyword evidence="1" id="KW-0472">Membrane</keyword>
<dbReference type="OrthoDB" id="2550823at2759"/>
<evidence type="ECO:0000313" key="2">
    <source>
        <dbReference type="EMBL" id="KZV95866.1"/>
    </source>
</evidence>
<feature type="transmembrane region" description="Helical" evidence="1">
    <location>
        <begin position="77"/>
        <end position="96"/>
    </location>
</feature>
<keyword evidence="3" id="KW-1185">Reference proteome</keyword>
<dbReference type="InParanoid" id="A0A165K6B3"/>
<dbReference type="Proteomes" id="UP000077266">
    <property type="component" value="Unassembled WGS sequence"/>
</dbReference>
<name>A0A165K6B3_EXIGL</name>
<organism evidence="2 3">
    <name type="scientific">Exidia glandulosa HHB12029</name>
    <dbReference type="NCBI Taxonomy" id="1314781"/>
    <lineage>
        <taxon>Eukaryota</taxon>
        <taxon>Fungi</taxon>
        <taxon>Dikarya</taxon>
        <taxon>Basidiomycota</taxon>
        <taxon>Agaricomycotina</taxon>
        <taxon>Agaricomycetes</taxon>
        <taxon>Auriculariales</taxon>
        <taxon>Exidiaceae</taxon>
        <taxon>Exidia</taxon>
    </lineage>
</organism>
<evidence type="ECO:0000256" key="1">
    <source>
        <dbReference type="SAM" id="Phobius"/>
    </source>
</evidence>
<feature type="transmembrane region" description="Helical" evidence="1">
    <location>
        <begin position="116"/>
        <end position="142"/>
    </location>
</feature>
<dbReference type="EMBL" id="KV425950">
    <property type="protein sequence ID" value="KZV95866.1"/>
    <property type="molecule type" value="Genomic_DNA"/>
</dbReference>
<sequence length="148" mass="16032">MATAARSPLSMIFLLHIALEGPFAIQGSFAPLALPFLDMSNTTVVAVKLYAALSLATCVAAFLCWSLPEFLPGKRAFAIQLVIYHSVASTVLYQAPRFIPISFGPAFESIKIIPETLWGTLHGLLSIGFVFWWQATLGYVAMARGAPQ</sequence>
<dbReference type="STRING" id="1314781.A0A165K6B3"/>
<evidence type="ECO:0000313" key="3">
    <source>
        <dbReference type="Proteomes" id="UP000077266"/>
    </source>
</evidence>
<gene>
    <name evidence="2" type="ORF">EXIGLDRAFT_765809</name>
</gene>
<feature type="transmembrane region" description="Helical" evidence="1">
    <location>
        <begin position="43"/>
        <end position="65"/>
    </location>
</feature>
<proteinExistence type="predicted"/>
<protein>
    <submittedName>
        <fullName evidence="2">Uncharacterized protein</fullName>
    </submittedName>
</protein>
<keyword evidence="1" id="KW-1133">Transmembrane helix</keyword>
<dbReference type="AlphaFoldDB" id="A0A165K6B3"/>
<keyword evidence="1" id="KW-0812">Transmembrane</keyword>
<accession>A0A165K6B3</accession>